<dbReference type="eggNOG" id="COG0589">
    <property type="taxonomic scope" value="Bacteria"/>
</dbReference>
<protein>
    <recommendedName>
        <fullName evidence="4">DUF1538 domain-containing protein</fullName>
    </recommendedName>
</protein>
<gene>
    <name evidence="2" type="ORF">I568_02135</name>
</gene>
<comment type="caution">
    <text evidence="2">The sequence shown here is derived from an EMBL/GenBank/DDBJ whole genome shotgun (WGS) entry which is preliminary data.</text>
</comment>
<keyword evidence="3" id="KW-1185">Reference proteome</keyword>
<feature type="transmembrane region" description="Helical" evidence="1">
    <location>
        <begin position="424"/>
        <end position="445"/>
    </location>
</feature>
<feature type="transmembrane region" description="Helical" evidence="1">
    <location>
        <begin position="178"/>
        <end position="197"/>
    </location>
</feature>
<evidence type="ECO:0000313" key="2">
    <source>
        <dbReference type="EMBL" id="EOW80432.1"/>
    </source>
</evidence>
<feature type="transmembrane region" description="Helical" evidence="1">
    <location>
        <begin position="148"/>
        <end position="172"/>
    </location>
</feature>
<evidence type="ECO:0000256" key="1">
    <source>
        <dbReference type="SAM" id="Phobius"/>
    </source>
</evidence>
<keyword evidence="1" id="KW-0472">Membrane</keyword>
<feature type="transmembrane region" description="Helical" evidence="1">
    <location>
        <begin position="36"/>
        <end position="58"/>
    </location>
</feature>
<proteinExistence type="predicted"/>
<evidence type="ECO:0000313" key="3">
    <source>
        <dbReference type="Proteomes" id="UP000014113"/>
    </source>
</evidence>
<keyword evidence="1" id="KW-0812">Transmembrane</keyword>
<dbReference type="PATRIC" id="fig|1121865.3.peg.1484"/>
<feature type="transmembrane region" description="Helical" evidence="1">
    <location>
        <begin position="399"/>
        <end position="417"/>
    </location>
</feature>
<dbReference type="EMBL" id="ASWJ01000009">
    <property type="protein sequence ID" value="EOW80432.1"/>
    <property type="molecule type" value="Genomic_DNA"/>
</dbReference>
<feature type="transmembrane region" description="Helical" evidence="1">
    <location>
        <begin position="297"/>
        <end position="322"/>
    </location>
</feature>
<feature type="transmembrane region" description="Helical" evidence="1">
    <location>
        <begin position="334"/>
        <end position="356"/>
    </location>
</feature>
<dbReference type="RefSeq" id="WP_016183657.1">
    <property type="nucleotide sequence ID" value="NZ_JXKI01000013.1"/>
</dbReference>
<organism evidence="2 3">
    <name type="scientific">Enterococcus columbae DSM 7374 = ATCC 51263</name>
    <dbReference type="NCBI Taxonomy" id="1121865"/>
    <lineage>
        <taxon>Bacteria</taxon>
        <taxon>Bacillati</taxon>
        <taxon>Bacillota</taxon>
        <taxon>Bacilli</taxon>
        <taxon>Lactobacillales</taxon>
        <taxon>Enterococcaceae</taxon>
        <taxon>Enterococcus</taxon>
    </lineage>
</organism>
<dbReference type="Pfam" id="PF07556">
    <property type="entry name" value="DUF1538"/>
    <property type="match status" value="2"/>
</dbReference>
<feature type="transmembrane region" description="Helical" evidence="1">
    <location>
        <begin position="372"/>
        <end position="393"/>
    </location>
</feature>
<dbReference type="STRING" id="1121865.OMW_01520"/>
<dbReference type="AlphaFoldDB" id="S1MUF2"/>
<feature type="transmembrane region" description="Helical" evidence="1">
    <location>
        <begin position="118"/>
        <end position="141"/>
    </location>
</feature>
<accession>S1MUF2</accession>
<evidence type="ECO:0008006" key="4">
    <source>
        <dbReference type="Google" id="ProtNLM"/>
    </source>
</evidence>
<feature type="transmembrane region" description="Helical" evidence="1">
    <location>
        <begin position="12"/>
        <end position="30"/>
    </location>
</feature>
<sequence>MPVIKDKAKEVFFSVLPVTLLVLLLHFTLSPVPSNMLGRFIIGELLVIVGLTIFLIGVDLAITPLGDLTGSFLAKTNKLWLVLLGGVIVGFFICAAEPDLIVLANQIEQVTQQALKSFSLLMSVSLGLAIMLAVGFLRIFYNFPLFKLLLVIYGFIFIGSLFTNPAFLAISFDASGSTTGVLAVPFILALSVGISKLKKDSKASEKDSFGLVAIASSGAIMAVMLLNILTPINEIQAPVSEASHSQSALFLPFIHLIKHSVTDGFISVLPLFVILIVLQAVAFHLKKREFRRLLIGFIYVFIGLSIFLLGVNGGLMEIGGVIGRSLAKLPNPNMILMIGFILGVVTILSEPAVYVLTDQIEEVTSGYIQRKAVLFSLAIGVGIAVALSVLRVLIQPIQLWHYLLPGYLIALGLMFVTPKLFIGIAFDAGGVATGPMTATFILAFIQGAADQIETANVIIDGFGMIALVALMPIIMLELLGVLFKIKAQRKERP</sequence>
<dbReference type="InterPro" id="IPR011435">
    <property type="entry name" value="UmpAB"/>
</dbReference>
<feature type="transmembrane region" description="Helical" evidence="1">
    <location>
        <begin position="457"/>
        <end position="483"/>
    </location>
</feature>
<dbReference type="OrthoDB" id="9805989at2"/>
<name>S1MUF2_9ENTE</name>
<keyword evidence="1" id="KW-1133">Transmembrane helix</keyword>
<reference evidence="2 3" key="1">
    <citation type="submission" date="2013-03" db="EMBL/GenBank/DDBJ databases">
        <title>The Genome Sequence of Enterococcus columbae ATCC_51263 (PacBio/Illumina hybrid assembly).</title>
        <authorList>
            <consortium name="The Broad Institute Genomics Platform"/>
            <consortium name="The Broad Institute Genome Sequencing Center for Infectious Disease"/>
            <person name="Earl A."/>
            <person name="Russ C."/>
            <person name="Gilmore M."/>
            <person name="Surin D."/>
            <person name="Walker B."/>
            <person name="Young S."/>
            <person name="Zeng Q."/>
            <person name="Gargeya S."/>
            <person name="Fitzgerald M."/>
            <person name="Haas B."/>
            <person name="Abouelleil A."/>
            <person name="Allen A.W."/>
            <person name="Alvarado L."/>
            <person name="Arachchi H.M."/>
            <person name="Berlin A.M."/>
            <person name="Chapman S.B."/>
            <person name="Gainer-Dewar J."/>
            <person name="Goldberg J."/>
            <person name="Griggs A."/>
            <person name="Gujja S."/>
            <person name="Hansen M."/>
            <person name="Howarth C."/>
            <person name="Imamovic A."/>
            <person name="Ireland A."/>
            <person name="Larimer J."/>
            <person name="McCowan C."/>
            <person name="Murphy C."/>
            <person name="Pearson M."/>
            <person name="Poon T.W."/>
            <person name="Priest M."/>
            <person name="Roberts A."/>
            <person name="Saif S."/>
            <person name="Shea T."/>
            <person name="Sisk P."/>
            <person name="Sykes S."/>
            <person name="Wortman J."/>
            <person name="Nusbaum C."/>
            <person name="Birren B."/>
        </authorList>
    </citation>
    <scope>NUCLEOTIDE SEQUENCE [LARGE SCALE GENOMIC DNA]</scope>
    <source>
        <strain evidence="2 3">ATCC 51263</strain>
    </source>
</reference>
<feature type="transmembrane region" description="Helical" evidence="1">
    <location>
        <begin position="265"/>
        <end position="285"/>
    </location>
</feature>
<dbReference type="Proteomes" id="UP000014113">
    <property type="component" value="Unassembled WGS sequence"/>
</dbReference>
<feature type="transmembrane region" description="Helical" evidence="1">
    <location>
        <begin position="79"/>
        <end position="98"/>
    </location>
</feature>
<feature type="transmembrane region" description="Helical" evidence="1">
    <location>
        <begin position="209"/>
        <end position="229"/>
    </location>
</feature>